<dbReference type="InterPro" id="IPR046083">
    <property type="entry name" value="DUF6101"/>
</dbReference>
<dbReference type="Pfam" id="PF19596">
    <property type="entry name" value="DUF6101"/>
    <property type="match status" value="1"/>
</dbReference>
<accession>A0A840AME8</accession>
<dbReference type="EMBL" id="JACIDS010000002">
    <property type="protein sequence ID" value="MBB3930508.1"/>
    <property type="molecule type" value="Genomic_DNA"/>
</dbReference>
<proteinExistence type="predicted"/>
<evidence type="ECO:0000313" key="1">
    <source>
        <dbReference type="EMBL" id="MBB3930508.1"/>
    </source>
</evidence>
<dbReference type="AlphaFoldDB" id="A0A840AME8"/>
<organism evidence="1 2">
    <name type="scientific">Kaistia hirudinis</name>
    <dbReference type="NCBI Taxonomy" id="1293440"/>
    <lineage>
        <taxon>Bacteria</taxon>
        <taxon>Pseudomonadati</taxon>
        <taxon>Pseudomonadota</taxon>
        <taxon>Alphaproteobacteria</taxon>
        <taxon>Hyphomicrobiales</taxon>
        <taxon>Kaistiaceae</taxon>
        <taxon>Kaistia</taxon>
    </lineage>
</organism>
<comment type="caution">
    <text evidence="1">The sequence shown here is derived from an EMBL/GenBank/DDBJ whole genome shotgun (WGS) entry which is preliminary data.</text>
</comment>
<evidence type="ECO:0000313" key="2">
    <source>
        <dbReference type="Proteomes" id="UP000553963"/>
    </source>
</evidence>
<sequence length="191" mass="20758">MMQAANLNATNRDIRLDPKSLPVRFSTPVQGPSRPVVASVVLDRERVVMKRPLAGIDATVACPLSAFRGVAVRMSVDPVTDEIRTVVELMHRDPAMSIPLVSREDLGDAEDIAADWQAWGKALGLPLLVVEGDGTIREALSKVGSVVVGEVKARRTVASLTKRRPRFLKRRKTGFNTEGGVLAGREIIARD</sequence>
<reference evidence="1 2" key="1">
    <citation type="submission" date="2020-08" db="EMBL/GenBank/DDBJ databases">
        <title>Genomic Encyclopedia of Type Strains, Phase IV (KMG-IV): sequencing the most valuable type-strain genomes for metagenomic binning, comparative biology and taxonomic classification.</title>
        <authorList>
            <person name="Goeker M."/>
        </authorList>
    </citation>
    <scope>NUCLEOTIDE SEQUENCE [LARGE SCALE GENOMIC DNA]</scope>
    <source>
        <strain evidence="1 2">DSM 25966</strain>
    </source>
</reference>
<name>A0A840AME8_9HYPH</name>
<dbReference type="Proteomes" id="UP000553963">
    <property type="component" value="Unassembled WGS sequence"/>
</dbReference>
<dbReference type="RefSeq" id="WP_183398159.1">
    <property type="nucleotide sequence ID" value="NZ_JACIDS010000002.1"/>
</dbReference>
<protein>
    <submittedName>
        <fullName evidence="1">Uncharacterized protein</fullName>
    </submittedName>
</protein>
<gene>
    <name evidence="1" type="ORF">GGR25_001547</name>
</gene>
<keyword evidence="2" id="KW-1185">Reference proteome</keyword>